<reference evidence="2" key="1">
    <citation type="submission" date="2014-09" db="EMBL/GenBank/DDBJ databases">
        <authorList>
            <person name="Magalhaes I.L.F."/>
            <person name="Oliveira U."/>
            <person name="Santos F.R."/>
            <person name="Vidigal T.H.D.A."/>
            <person name="Brescovit A.D."/>
            <person name="Santos A.J."/>
        </authorList>
    </citation>
    <scope>NUCLEOTIDE SEQUENCE</scope>
    <source>
        <tissue evidence="2">Shoot tissue taken approximately 20 cm above the soil surface</tissue>
    </source>
</reference>
<evidence type="ECO:0000256" key="1">
    <source>
        <dbReference type="SAM" id="MobiDB-lite"/>
    </source>
</evidence>
<organism evidence="2">
    <name type="scientific">Arundo donax</name>
    <name type="common">Giant reed</name>
    <name type="synonym">Donax arundinaceus</name>
    <dbReference type="NCBI Taxonomy" id="35708"/>
    <lineage>
        <taxon>Eukaryota</taxon>
        <taxon>Viridiplantae</taxon>
        <taxon>Streptophyta</taxon>
        <taxon>Embryophyta</taxon>
        <taxon>Tracheophyta</taxon>
        <taxon>Spermatophyta</taxon>
        <taxon>Magnoliopsida</taxon>
        <taxon>Liliopsida</taxon>
        <taxon>Poales</taxon>
        <taxon>Poaceae</taxon>
        <taxon>PACMAD clade</taxon>
        <taxon>Arundinoideae</taxon>
        <taxon>Arundineae</taxon>
        <taxon>Arundo</taxon>
    </lineage>
</organism>
<dbReference type="AlphaFoldDB" id="A0A0A9B1D2"/>
<protein>
    <submittedName>
        <fullName evidence="2">Uncharacterized protein</fullName>
    </submittedName>
</protein>
<evidence type="ECO:0000313" key="2">
    <source>
        <dbReference type="EMBL" id="JAD53092.1"/>
    </source>
</evidence>
<feature type="region of interest" description="Disordered" evidence="1">
    <location>
        <begin position="35"/>
        <end position="69"/>
    </location>
</feature>
<accession>A0A0A9B1D2</accession>
<dbReference type="EMBL" id="GBRH01244803">
    <property type="protein sequence ID" value="JAD53092.1"/>
    <property type="molecule type" value="Transcribed_RNA"/>
</dbReference>
<name>A0A0A9B1D2_ARUDO</name>
<sequence length="69" mass="7365">MVSNPNRKKISQQDGRSGALIGGCDYVIQVETGNHAKSTRHQGGKNSLKSWIPASKSPLGPVKRYGTDG</sequence>
<reference evidence="2" key="2">
    <citation type="journal article" date="2015" name="Data Brief">
        <title>Shoot transcriptome of the giant reed, Arundo donax.</title>
        <authorList>
            <person name="Barrero R.A."/>
            <person name="Guerrero F.D."/>
            <person name="Moolhuijzen P."/>
            <person name="Goolsby J.A."/>
            <person name="Tidwell J."/>
            <person name="Bellgard S.E."/>
            <person name="Bellgard M.I."/>
        </authorList>
    </citation>
    <scope>NUCLEOTIDE SEQUENCE</scope>
    <source>
        <tissue evidence="2">Shoot tissue taken approximately 20 cm above the soil surface</tissue>
    </source>
</reference>
<proteinExistence type="predicted"/>